<dbReference type="InterPro" id="IPR044731">
    <property type="entry name" value="BDH-like"/>
</dbReference>
<dbReference type="OrthoDB" id="9804734at2"/>
<dbReference type="Pfam" id="PF25137">
    <property type="entry name" value="ADH_Fe_C"/>
    <property type="match status" value="1"/>
</dbReference>
<protein>
    <submittedName>
        <fullName evidence="5">Alcohol dehydrogenase YqhD</fullName>
        <ecNumber evidence="5">1.1.1.-</ecNumber>
    </submittedName>
</protein>
<dbReference type="GO" id="GO:0005829">
    <property type="term" value="C:cytosol"/>
    <property type="evidence" value="ECO:0007669"/>
    <property type="project" value="TreeGrafter"/>
</dbReference>
<dbReference type="GO" id="GO:1990002">
    <property type="term" value="F:methylglyoxal reductase (NADPH) (acetol producing) activity"/>
    <property type="evidence" value="ECO:0007669"/>
    <property type="project" value="TreeGrafter"/>
</dbReference>
<dbReference type="CDD" id="cd08187">
    <property type="entry name" value="BDH"/>
    <property type="match status" value="1"/>
</dbReference>
<dbReference type="STRING" id="1851148.SMSP2_01661"/>
<proteinExistence type="inferred from homology"/>
<organism evidence="5 6">
    <name type="scientific">Limihaloglobus sulfuriphilus</name>
    <dbReference type="NCBI Taxonomy" id="1851148"/>
    <lineage>
        <taxon>Bacteria</taxon>
        <taxon>Pseudomonadati</taxon>
        <taxon>Planctomycetota</taxon>
        <taxon>Phycisphaerae</taxon>
        <taxon>Sedimentisphaerales</taxon>
        <taxon>Sedimentisphaeraceae</taxon>
        <taxon>Limihaloglobus</taxon>
    </lineage>
</organism>
<dbReference type="FunFam" id="3.40.50.1970:FF:000003">
    <property type="entry name" value="Alcohol dehydrogenase, iron-containing"/>
    <property type="match status" value="1"/>
</dbReference>
<evidence type="ECO:0000259" key="3">
    <source>
        <dbReference type="Pfam" id="PF00465"/>
    </source>
</evidence>
<evidence type="ECO:0000256" key="2">
    <source>
        <dbReference type="ARBA" id="ARBA00023002"/>
    </source>
</evidence>
<dbReference type="EMBL" id="CP019646">
    <property type="protein sequence ID" value="AQQ71290.1"/>
    <property type="molecule type" value="Genomic_DNA"/>
</dbReference>
<comment type="similarity">
    <text evidence="1">Belongs to the iron-containing alcohol dehydrogenase family.</text>
</comment>
<evidence type="ECO:0000313" key="5">
    <source>
        <dbReference type="EMBL" id="AQQ71290.1"/>
    </source>
</evidence>
<dbReference type="RefSeq" id="WP_146683480.1">
    <property type="nucleotide sequence ID" value="NZ_CP019646.1"/>
</dbReference>
<dbReference type="Gene3D" id="1.20.1090.10">
    <property type="entry name" value="Dehydroquinate synthase-like - alpha domain"/>
    <property type="match status" value="1"/>
</dbReference>
<dbReference type="SUPFAM" id="SSF56796">
    <property type="entry name" value="Dehydroquinate synthase-like"/>
    <property type="match status" value="1"/>
</dbReference>
<dbReference type="Pfam" id="PF00465">
    <property type="entry name" value="Fe-ADH"/>
    <property type="match status" value="1"/>
</dbReference>
<dbReference type="GO" id="GO:1990362">
    <property type="term" value="F:butanol dehydrogenase (NAD+) activity"/>
    <property type="evidence" value="ECO:0007669"/>
    <property type="project" value="InterPro"/>
</dbReference>
<accession>A0A1Q2MF40</accession>
<evidence type="ECO:0000256" key="1">
    <source>
        <dbReference type="ARBA" id="ARBA00007358"/>
    </source>
</evidence>
<gene>
    <name evidence="5" type="primary">yqhD</name>
    <name evidence="5" type="ORF">SMSP2_01661</name>
</gene>
<reference evidence="6" key="1">
    <citation type="submission" date="2017-02" db="EMBL/GenBank/DDBJ databases">
        <title>Comparative genomics and description of representatives of a novel lineage of planctomycetes thriving in anoxic sediments.</title>
        <authorList>
            <person name="Spring S."/>
            <person name="Bunk B."/>
            <person name="Sproer C."/>
        </authorList>
    </citation>
    <scope>NUCLEOTIDE SEQUENCE [LARGE SCALE GENOMIC DNA]</scope>
    <source>
        <strain evidence="6">SM-Chi-D1</strain>
    </source>
</reference>
<dbReference type="GO" id="GO:0046872">
    <property type="term" value="F:metal ion binding"/>
    <property type="evidence" value="ECO:0007669"/>
    <property type="project" value="InterPro"/>
</dbReference>
<keyword evidence="6" id="KW-1185">Reference proteome</keyword>
<sequence>MKNFDYCNPTRIVFGKGSISRLPELIPSGSKVLMLYGGGSIKRNGVYEQVVSAASGFEMVEFGGIEPNPAHETCLQAIEKCRRENVNFILAVGGGSVLDAAKYIAAALKTDCTDPWEILTGEAEVNSAVPLAGILTLPATGSESNGNSVISKRSTKEKRAFGSPHVYPKFSILDPETTFSLPQKQVRNGVVDAFVHVCEQYMCRTGESRLQDRFAEGILQTLIEIGPDTIKDSTDYDKRADFMWSATMALNMLINQGVTQDWSTHMIGHELTAFYGVAHAESLAIVLPGVWRFALEHKGNKLAQYGKRIWGVSTPQEAIDKTEQFFQSVEMPVRLSDYEIDADEAAAKISERFRQRKSVFGEDGLIQADTVGDILLSRA</sequence>
<dbReference type="PANTHER" id="PTHR43633:SF1">
    <property type="entry name" value="ALCOHOL DEHYDROGENASE YQHD"/>
    <property type="match status" value="1"/>
</dbReference>
<keyword evidence="2 5" id="KW-0560">Oxidoreductase</keyword>
<dbReference type="AlphaFoldDB" id="A0A1Q2MF40"/>
<dbReference type="InterPro" id="IPR056798">
    <property type="entry name" value="ADH_Fe_C"/>
</dbReference>
<feature type="domain" description="Alcohol dehydrogenase iron-type/glycerol dehydrogenase GldA" evidence="3">
    <location>
        <begin position="9"/>
        <end position="175"/>
    </location>
</feature>
<dbReference type="PANTHER" id="PTHR43633">
    <property type="entry name" value="ALCOHOL DEHYDROGENASE YQHD"/>
    <property type="match status" value="1"/>
</dbReference>
<dbReference type="Gene3D" id="3.40.50.1970">
    <property type="match status" value="1"/>
</dbReference>
<dbReference type="Proteomes" id="UP000188181">
    <property type="component" value="Chromosome"/>
</dbReference>
<dbReference type="InterPro" id="IPR001670">
    <property type="entry name" value="ADH_Fe/GldA"/>
</dbReference>
<dbReference type="EC" id="1.1.1.-" evidence="5"/>
<evidence type="ECO:0000259" key="4">
    <source>
        <dbReference type="Pfam" id="PF25137"/>
    </source>
</evidence>
<name>A0A1Q2MF40_9BACT</name>
<evidence type="ECO:0000313" key="6">
    <source>
        <dbReference type="Proteomes" id="UP000188181"/>
    </source>
</evidence>
<dbReference type="KEGG" id="pbas:SMSP2_01661"/>
<dbReference type="GO" id="GO:0008106">
    <property type="term" value="F:alcohol dehydrogenase (NADP+) activity"/>
    <property type="evidence" value="ECO:0007669"/>
    <property type="project" value="TreeGrafter"/>
</dbReference>
<feature type="domain" description="Fe-containing alcohol dehydrogenase-like C-terminal" evidence="4">
    <location>
        <begin position="189"/>
        <end position="350"/>
    </location>
</feature>